<evidence type="ECO:0000256" key="3">
    <source>
        <dbReference type="ARBA" id="ARBA00023004"/>
    </source>
</evidence>
<gene>
    <name evidence="7" type="ORF">GCM10025869_14010</name>
</gene>
<evidence type="ECO:0000313" key="8">
    <source>
        <dbReference type="Proteomes" id="UP001157069"/>
    </source>
</evidence>
<dbReference type="Proteomes" id="UP001157069">
    <property type="component" value="Unassembled WGS sequence"/>
</dbReference>
<sequence>MTSLWHADAPQIPTDPLPDGGRFDHIVVGAGLTGLTTALLLARRGKTVAVLEARTVGAIATGNTTAKLSLLQGVKLQRVRSRNIRAVFDAYVDSQRAAFDWMVDYLTDRGVAFERRPAVTWAESPEERDTVRREYEVARAAGLPVRWEEDVALPTRGYGAVVLDDQVQFDPMEVLASLAADVRAAGGVIVEGARVTRLELGSPVVAHTSLGRVSAPDVVLATGTPQLDRGLYWAKVEAQRSYLVSFRVPGANPHGDTGMFLGAGGGAHSVRWHRGSLLVGGSGHGVGRQEPGFDPYGELEEWAQRLWPGAEVTHRWSAQDYASFSGIPFVGYLPRTRKRAYFATGFEKWGMTGAVAAALLLDADLEGRREGWQRVLGMRPTLPQTIGVGIGAGAAVASWYARGYAGAVRDAVRSIRDGEPHLAPTAIVADELGAQEVCLVCPHLGGIVRWNPAESTWDCPAHGSRFEATGRVIEGPAKRGLSTRVLRKDAEVSASTSP</sequence>
<name>A0ABQ6JVX2_9MICO</name>
<dbReference type="Gene3D" id="3.50.50.60">
    <property type="entry name" value="FAD/NAD(P)-binding domain"/>
    <property type="match status" value="1"/>
</dbReference>
<keyword evidence="2" id="KW-0479">Metal-binding</keyword>
<dbReference type="PRINTS" id="PR00162">
    <property type="entry name" value="RIESKE"/>
</dbReference>
<evidence type="ECO:0000256" key="1">
    <source>
        <dbReference type="ARBA" id="ARBA00022714"/>
    </source>
</evidence>
<dbReference type="PANTHER" id="PTHR13847">
    <property type="entry name" value="SARCOSINE DEHYDROGENASE-RELATED"/>
    <property type="match status" value="1"/>
</dbReference>
<keyword evidence="3" id="KW-0408">Iron</keyword>
<evidence type="ECO:0000256" key="2">
    <source>
        <dbReference type="ARBA" id="ARBA00022723"/>
    </source>
</evidence>
<keyword evidence="4" id="KW-0411">Iron-sulfur</keyword>
<protein>
    <submittedName>
        <fullName evidence="7">FAD-dependent oxidoreductase</fullName>
    </submittedName>
</protein>
<evidence type="ECO:0000256" key="4">
    <source>
        <dbReference type="ARBA" id="ARBA00023014"/>
    </source>
</evidence>
<evidence type="ECO:0000256" key="5">
    <source>
        <dbReference type="ARBA" id="ARBA00023157"/>
    </source>
</evidence>
<dbReference type="Gene3D" id="2.102.10.10">
    <property type="entry name" value="Rieske [2Fe-2S] iron-sulphur domain"/>
    <property type="match status" value="1"/>
</dbReference>
<proteinExistence type="predicted"/>
<dbReference type="EMBL" id="BSVA01000001">
    <property type="protein sequence ID" value="GMA90872.1"/>
    <property type="molecule type" value="Genomic_DNA"/>
</dbReference>
<dbReference type="SUPFAM" id="SSF51905">
    <property type="entry name" value="FAD/NAD(P)-binding domain"/>
    <property type="match status" value="1"/>
</dbReference>
<accession>A0ABQ6JVX2</accession>
<dbReference type="Pfam" id="PF00355">
    <property type="entry name" value="Rieske"/>
    <property type="match status" value="1"/>
</dbReference>
<dbReference type="RefSeq" id="WP_284298854.1">
    <property type="nucleotide sequence ID" value="NZ_BSVA01000001.1"/>
</dbReference>
<dbReference type="PROSITE" id="PS51296">
    <property type="entry name" value="RIESKE"/>
    <property type="match status" value="1"/>
</dbReference>
<dbReference type="InterPro" id="IPR036188">
    <property type="entry name" value="FAD/NAD-bd_sf"/>
</dbReference>
<reference evidence="8" key="1">
    <citation type="journal article" date="2019" name="Int. J. Syst. Evol. Microbiol.">
        <title>The Global Catalogue of Microorganisms (GCM) 10K type strain sequencing project: providing services to taxonomists for standard genome sequencing and annotation.</title>
        <authorList>
            <consortium name="The Broad Institute Genomics Platform"/>
            <consortium name="The Broad Institute Genome Sequencing Center for Infectious Disease"/>
            <person name="Wu L."/>
            <person name="Ma J."/>
        </authorList>
    </citation>
    <scope>NUCLEOTIDE SEQUENCE [LARGE SCALE GENOMIC DNA]</scope>
    <source>
        <strain evidence="8">NBRC 108755</strain>
    </source>
</reference>
<evidence type="ECO:0000313" key="7">
    <source>
        <dbReference type="EMBL" id="GMA90872.1"/>
    </source>
</evidence>
<keyword evidence="5" id="KW-1015">Disulfide bond</keyword>
<dbReference type="InterPro" id="IPR005805">
    <property type="entry name" value="Rieske_Fe-S_prot_C"/>
</dbReference>
<keyword evidence="8" id="KW-1185">Reference proteome</keyword>
<comment type="caution">
    <text evidence="7">The sequence shown here is derived from an EMBL/GenBank/DDBJ whole genome shotgun (WGS) entry which is preliminary data.</text>
</comment>
<dbReference type="InterPro" id="IPR006076">
    <property type="entry name" value="FAD-dep_OxRdtase"/>
</dbReference>
<dbReference type="InterPro" id="IPR036922">
    <property type="entry name" value="Rieske_2Fe-2S_sf"/>
</dbReference>
<dbReference type="InterPro" id="IPR017941">
    <property type="entry name" value="Rieske_2Fe-2S"/>
</dbReference>
<keyword evidence="1" id="KW-0001">2Fe-2S</keyword>
<dbReference type="PANTHER" id="PTHR13847:SF274">
    <property type="entry name" value="RIESKE 2FE-2S IRON-SULFUR PROTEIN YHFW-RELATED"/>
    <property type="match status" value="1"/>
</dbReference>
<dbReference type="Pfam" id="PF01266">
    <property type="entry name" value="DAO"/>
    <property type="match status" value="1"/>
</dbReference>
<dbReference type="Gene3D" id="3.30.9.10">
    <property type="entry name" value="D-Amino Acid Oxidase, subunit A, domain 2"/>
    <property type="match status" value="1"/>
</dbReference>
<feature type="domain" description="Rieske" evidence="6">
    <location>
        <begin position="440"/>
        <end position="483"/>
    </location>
</feature>
<dbReference type="SUPFAM" id="SSF50022">
    <property type="entry name" value="ISP domain"/>
    <property type="match status" value="1"/>
</dbReference>
<evidence type="ECO:0000259" key="6">
    <source>
        <dbReference type="PROSITE" id="PS51296"/>
    </source>
</evidence>
<organism evidence="7 8">
    <name type="scientific">Homoserinibacter gongjuensis</name>
    <dbReference type="NCBI Taxonomy" id="1162968"/>
    <lineage>
        <taxon>Bacteria</taxon>
        <taxon>Bacillati</taxon>
        <taxon>Actinomycetota</taxon>
        <taxon>Actinomycetes</taxon>
        <taxon>Micrococcales</taxon>
        <taxon>Microbacteriaceae</taxon>
        <taxon>Homoserinibacter</taxon>
    </lineage>
</organism>